<feature type="region of interest" description="Disordered" evidence="1">
    <location>
        <begin position="144"/>
        <end position="165"/>
    </location>
</feature>
<keyword evidence="3" id="KW-1185">Reference proteome</keyword>
<accession>S7ZWB8</accession>
<feature type="compositionally biased region" description="Low complexity" evidence="1">
    <location>
        <begin position="144"/>
        <end position="153"/>
    </location>
</feature>
<dbReference type="HOGENOM" id="CLU_1611354_0_0_1"/>
<reference evidence="2 3" key="1">
    <citation type="journal article" date="2013" name="PLoS ONE">
        <title>Genomic and secretomic analyses reveal unique features of the lignocellulolytic enzyme system of Penicillium decumbens.</title>
        <authorList>
            <person name="Liu G."/>
            <person name="Zhang L."/>
            <person name="Wei X."/>
            <person name="Zou G."/>
            <person name="Qin Y."/>
            <person name="Ma L."/>
            <person name="Li J."/>
            <person name="Zheng H."/>
            <person name="Wang S."/>
            <person name="Wang C."/>
            <person name="Xun L."/>
            <person name="Zhao G.-P."/>
            <person name="Zhou Z."/>
            <person name="Qu Y."/>
        </authorList>
    </citation>
    <scope>NUCLEOTIDE SEQUENCE [LARGE SCALE GENOMIC DNA]</scope>
    <source>
        <strain evidence="3">114-2 / CGMCC 5302</strain>
    </source>
</reference>
<dbReference type="Proteomes" id="UP000019376">
    <property type="component" value="Unassembled WGS sequence"/>
</dbReference>
<gene>
    <name evidence="2" type="ORF">PDE_09698</name>
</gene>
<protein>
    <submittedName>
        <fullName evidence="2">Uncharacterized protein</fullName>
    </submittedName>
</protein>
<evidence type="ECO:0000313" key="3">
    <source>
        <dbReference type="Proteomes" id="UP000019376"/>
    </source>
</evidence>
<evidence type="ECO:0000313" key="2">
    <source>
        <dbReference type="EMBL" id="EPS34734.1"/>
    </source>
</evidence>
<organism evidence="2 3">
    <name type="scientific">Penicillium oxalicum (strain 114-2 / CGMCC 5302)</name>
    <name type="common">Penicillium decumbens</name>
    <dbReference type="NCBI Taxonomy" id="933388"/>
    <lineage>
        <taxon>Eukaryota</taxon>
        <taxon>Fungi</taxon>
        <taxon>Dikarya</taxon>
        <taxon>Ascomycota</taxon>
        <taxon>Pezizomycotina</taxon>
        <taxon>Eurotiomycetes</taxon>
        <taxon>Eurotiomycetidae</taxon>
        <taxon>Eurotiales</taxon>
        <taxon>Aspergillaceae</taxon>
        <taxon>Penicillium</taxon>
    </lineage>
</organism>
<dbReference type="EMBL" id="KB644415">
    <property type="protein sequence ID" value="EPS34734.1"/>
    <property type="molecule type" value="Genomic_DNA"/>
</dbReference>
<sequence>MSKTVVAPFRGLSRVGIPRGPNLTRSSAAVSPFNPTSFGRRTFLPPREYSLSRAGNDTKLALDDLVETYCGSVILTRATWSPRFSSTHADGGWNAEKATTAAAPTIGLTKSRDDLFGSRCPDVERRLRCKHTCGANHIASAYSSERGRSSSVSTPNHHAAFGEGR</sequence>
<name>S7ZWB8_PENO1</name>
<evidence type="ECO:0000256" key="1">
    <source>
        <dbReference type="SAM" id="MobiDB-lite"/>
    </source>
</evidence>
<proteinExistence type="predicted"/>
<dbReference type="AlphaFoldDB" id="S7ZWB8"/>